<protein>
    <recommendedName>
        <fullName evidence="1">Chromo domain-containing protein</fullName>
    </recommendedName>
</protein>
<dbReference type="CDD" id="cd00024">
    <property type="entry name" value="CD_CSD"/>
    <property type="match status" value="1"/>
</dbReference>
<dbReference type="InterPro" id="IPR023780">
    <property type="entry name" value="Chromo_domain"/>
</dbReference>
<dbReference type="InterPro" id="IPR016197">
    <property type="entry name" value="Chromo-like_dom_sf"/>
</dbReference>
<sequence length="194" mass="22538">MAPFVDWKSIDEDSVLKRADELKNLIEVSHEYAISNIKKSQTKQMLIQNRSNNVVETIKIGTIVFIKCEGLLTKLEPLYKGPYKIKGITKRGNYLVTNALGETLQESYPIQKLKVVEDNLSLPAESAQLEKILNHKIVENSFFFLVKWKNLPRSECSWIPENYFNSLKLKKDLNESVQLYKANVLKYNRHFNFL</sequence>
<reference evidence="2" key="1">
    <citation type="submission" date="2021-02" db="EMBL/GenBank/DDBJ databases">
        <authorList>
            <person name="Nowell W R."/>
        </authorList>
    </citation>
    <scope>NUCLEOTIDE SEQUENCE</scope>
    <source>
        <strain evidence="2">Ploen Becks lab</strain>
    </source>
</reference>
<proteinExistence type="predicted"/>
<comment type="caution">
    <text evidence="2">The sequence shown here is derived from an EMBL/GenBank/DDBJ whole genome shotgun (WGS) entry which is preliminary data.</text>
</comment>
<dbReference type="SMART" id="SM00298">
    <property type="entry name" value="CHROMO"/>
    <property type="match status" value="1"/>
</dbReference>
<keyword evidence="3" id="KW-1185">Reference proteome</keyword>
<evidence type="ECO:0000313" key="2">
    <source>
        <dbReference type="EMBL" id="CAF0993179.1"/>
    </source>
</evidence>
<evidence type="ECO:0000259" key="1">
    <source>
        <dbReference type="PROSITE" id="PS50013"/>
    </source>
</evidence>
<dbReference type="PROSITE" id="PS50013">
    <property type="entry name" value="CHROMO_2"/>
    <property type="match status" value="1"/>
</dbReference>
<name>A0A814G8A5_9BILA</name>
<evidence type="ECO:0000313" key="3">
    <source>
        <dbReference type="Proteomes" id="UP000663879"/>
    </source>
</evidence>
<feature type="domain" description="Chromo" evidence="1">
    <location>
        <begin position="127"/>
        <end position="161"/>
    </location>
</feature>
<dbReference type="AlphaFoldDB" id="A0A814G8A5"/>
<dbReference type="OrthoDB" id="2285631at2759"/>
<dbReference type="Pfam" id="PF00385">
    <property type="entry name" value="Chromo"/>
    <property type="match status" value="1"/>
</dbReference>
<dbReference type="SUPFAM" id="SSF54160">
    <property type="entry name" value="Chromo domain-like"/>
    <property type="match status" value="1"/>
</dbReference>
<dbReference type="EMBL" id="CAJNOC010003679">
    <property type="protein sequence ID" value="CAF0993179.1"/>
    <property type="molecule type" value="Genomic_DNA"/>
</dbReference>
<dbReference type="Proteomes" id="UP000663879">
    <property type="component" value="Unassembled WGS sequence"/>
</dbReference>
<organism evidence="2 3">
    <name type="scientific">Brachionus calyciflorus</name>
    <dbReference type="NCBI Taxonomy" id="104777"/>
    <lineage>
        <taxon>Eukaryota</taxon>
        <taxon>Metazoa</taxon>
        <taxon>Spiralia</taxon>
        <taxon>Gnathifera</taxon>
        <taxon>Rotifera</taxon>
        <taxon>Eurotatoria</taxon>
        <taxon>Monogononta</taxon>
        <taxon>Pseudotrocha</taxon>
        <taxon>Ploima</taxon>
        <taxon>Brachionidae</taxon>
        <taxon>Brachionus</taxon>
    </lineage>
</organism>
<accession>A0A814G8A5</accession>
<gene>
    <name evidence="2" type="ORF">OXX778_LOCUS16021</name>
</gene>
<dbReference type="Gene3D" id="2.40.50.40">
    <property type="match status" value="1"/>
</dbReference>
<dbReference type="InterPro" id="IPR000953">
    <property type="entry name" value="Chromo/chromo_shadow_dom"/>
</dbReference>